<reference evidence="1" key="2">
    <citation type="submission" date="2020-05" db="EMBL/GenBank/DDBJ databases">
        <authorList>
            <person name="Kim H.-S."/>
            <person name="Proctor R.H."/>
            <person name="Brown D.W."/>
        </authorList>
    </citation>
    <scope>NUCLEOTIDE SEQUENCE</scope>
    <source>
        <strain evidence="1">NRRL 20472</strain>
    </source>
</reference>
<dbReference type="Proteomes" id="UP000622797">
    <property type="component" value="Unassembled WGS sequence"/>
</dbReference>
<dbReference type="OrthoDB" id="5062902at2759"/>
<reference evidence="1" key="1">
    <citation type="journal article" date="2020" name="BMC Genomics">
        <title>Correction to: Identification and distribution of gene clusters required for synthesis of sphingolipid metabolism inhibitors in diverse species of the filamentous fungus Fusarium.</title>
        <authorList>
            <person name="Kim H.S."/>
            <person name="Lohmar J.M."/>
            <person name="Busman M."/>
            <person name="Brown D.W."/>
            <person name="Naumann T.A."/>
            <person name="Divon H.H."/>
            <person name="Lysoe E."/>
            <person name="Uhlig S."/>
            <person name="Proctor R.H."/>
        </authorList>
    </citation>
    <scope>NUCLEOTIDE SEQUENCE</scope>
    <source>
        <strain evidence="1">NRRL 20472</strain>
    </source>
</reference>
<comment type="caution">
    <text evidence="1">The sequence shown here is derived from an EMBL/GenBank/DDBJ whole genome shotgun (WGS) entry which is preliminary data.</text>
</comment>
<organism evidence="1 2">
    <name type="scientific">Fusarium sarcochroum</name>
    <dbReference type="NCBI Taxonomy" id="1208366"/>
    <lineage>
        <taxon>Eukaryota</taxon>
        <taxon>Fungi</taxon>
        <taxon>Dikarya</taxon>
        <taxon>Ascomycota</taxon>
        <taxon>Pezizomycotina</taxon>
        <taxon>Sordariomycetes</taxon>
        <taxon>Hypocreomycetidae</taxon>
        <taxon>Hypocreales</taxon>
        <taxon>Nectriaceae</taxon>
        <taxon>Fusarium</taxon>
        <taxon>Fusarium lateritium species complex</taxon>
    </lineage>
</organism>
<gene>
    <name evidence="1" type="ORF">FSARC_9119</name>
</gene>
<keyword evidence="2" id="KW-1185">Reference proteome</keyword>
<name>A0A8H4X6I9_9HYPO</name>
<sequence length="197" mass="22206">MDRKGHTVLGQQQLPKQANELLADWVALQDDLKILALSLCSDYDSAEARALLARDEISMLQTFFEKQNSLDLDSIDQGLAGHVISLAHGLLETAGGRRSVFWDQFDDRWSAFENQSICGLMVDVEGIDPPENTDIEQLYGAMLMSEIFTKHQPLRHDVFLEALEKCQVAISPLRRRAAVISTVLKDHELHHKSKKIL</sequence>
<evidence type="ECO:0000313" key="2">
    <source>
        <dbReference type="Proteomes" id="UP000622797"/>
    </source>
</evidence>
<dbReference type="EMBL" id="JABEXW010000518">
    <property type="protein sequence ID" value="KAF4962836.1"/>
    <property type="molecule type" value="Genomic_DNA"/>
</dbReference>
<dbReference type="AlphaFoldDB" id="A0A8H4X6I9"/>
<protein>
    <submittedName>
        <fullName evidence="1">Uncharacterized protein</fullName>
    </submittedName>
</protein>
<evidence type="ECO:0000313" key="1">
    <source>
        <dbReference type="EMBL" id="KAF4962836.1"/>
    </source>
</evidence>
<accession>A0A8H4X6I9</accession>
<proteinExistence type="predicted"/>